<comment type="caution">
    <text evidence="2">The sequence shown here is derived from an EMBL/GenBank/DDBJ whole genome shotgun (WGS) entry which is preliminary data.</text>
</comment>
<keyword evidence="3" id="KW-1185">Reference proteome</keyword>
<keyword evidence="1" id="KW-0732">Signal</keyword>
<sequence>MATRMRVWTMDHHRTLCRTDPLVVLLLLDLVHLLHQLPDSQLQLRQLVFGRDLGVVVGVFPHLDVQVNPLQHNQEAILLDDVLTALLSEHEYWLKVSPVPSLGVSSALGRVLTSMPPANRANLEELEWRQI</sequence>
<organism evidence="2 3">
    <name type="scientific">Liparis tanakae</name>
    <name type="common">Tanaka's snailfish</name>
    <dbReference type="NCBI Taxonomy" id="230148"/>
    <lineage>
        <taxon>Eukaryota</taxon>
        <taxon>Metazoa</taxon>
        <taxon>Chordata</taxon>
        <taxon>Craniata</taxon>
        <taxon>Vertebrata</taxon>
        <taxon>Euteleostomi</taxon>
        <taxon>Actinopterygii</taxon>
        <taxon>Neopterygii</taxon>
        <taxon>Teleostei</taxon>
        <taxon>Neoteleostei</taxon>
        <taxon>Acanthomorphata</taxon>
        <taxon>Eupercaria</taxon>
        <taxon>Perciformes</taxon>
        <taxon>Cottioidei</taxon>
        <taxon>Cottales</taxon>
        <taxon>Liparidae</taxon>
        <taxon>Liparis</taxon>
    </lineage>
</organism>
<evidence type="ECO:0000313" key="2">
    <source>
        <dbReference type="EMBL" id="TNN72049.1"/>
    </source>
</evidence>
<evidence type="ECO:0008006" key="4">
    <source>
        <dbReference type="Google" id="ProtNLM"/>
    </source>
</evidence>
<feature type="signal peptide" evidence="1">
    <location>
        <begin position="1"/>
        <end position="36"/>
    </location>
</feature>
<dbReference type="AlphaFoldDB" id="A0A4Z2I1T8"/>
<dbReference type="EMBL" id="SRLO01000143">
    <property type="protein sequence ID" value="TNN72049.1"/>
    <property type="molecule type" value="Genomic_DNA"/>
</dbReference>
<dbReference type="Proteomes" id="UP000314294">
    <property type="component" value="Unassembled WGS sequence"/>
</dbReference>
<name>A0A4Z2I1T8_9TELE</name>
<protein>
    <recommendedName>
        <fullName evidence="4">Secreted protein</fullName>
    </recommendedName>
</protein>
<reference evidence="2 3" key="1">
    <citation type="submission" date="2019-03" db="EMBL/GenBank/DDBJ databases">
        <title>First draft genome of Liparis tanakae, snailfish: a comprehensive survey of snailfish specific genes.</title>
        <authorList>
            <person name="Kim W."/>
            <person name="Song I."/>
            <person name="Jeong J.-H."/>
            <person name="Kim D."/>
            <person name="Kim S."/>
            <person name="Ryu S."/>
            <person name="Song J.Y."/>
            <person name="Lee S.K."/>
        </authorList>
    </citation>
    <scope>NUCLEOTIDE SEQUENCE [LARGE SCALE GENOMIC DNA]</scope>
    <source>
        <tissue evidence="2">Muscle</tissue>
    </source>
</reference>
<proteinExistence type="predicted"/>
<evidence type="ECO:0000256" key="1">
    <source>
        <dbReference type="SAM" id="SignalP"/>
    </source>
</evidence>
<accession>A0A4Z2I1T8</accession>
<gene>
    <name evidence="2" type="ORF">EYF80_017837</name>
</gene>
<evidence type="ECO:0000313" key="3">
    <source>
        <dbReference type="Proteomes" id="UP000314294"/>
    </source>
</evidence>
<feature type="chain" id="PRO_5021427637" description="Secreted protein" evidence="1">
    <location>
        <begin position="37"/>
        <end position="131"/>
    </location>
</feature>